<evidence type="ECO:0000313" key="2">
    <source>
        <dbReference type="EMBL" id="MBU3838730.1"/>
    </source>
</evidence>
<dbReference type="CDD" id="cd13121">
    <property type="entry name" value="BF2867_like_C"/>
    <property type="match status" value="1"/>
</dbReference>
<dbReference type="Gene3D" id="2.60.40.2630">
    <property type="match status" value="1"/>
</dbReference>
<keyword evidence="1" id="KW-0732">Signal</keyword>
<proteinExistence type="predicted"/>
<dbReference type="EMBL" id="JAHLFW010000088">
    <property type="protein sequence ID" value="MBU3838730.1"/>
    <property type="molecule type" value="Genomic_DNA"/>
</dbReference>
<feature type="signal peptide" evidence="1">
    <location>
        <begin position="1"/>
        <end position="21"/>
    </location>
</feature>
<dbReference type="InterPro" id="IPR025049">
    <property type="entry name" value="Mfa-like_1"/>
</dbReference>
<reference evidence="2" key="1">
    <citation type="journal article" date="2021" name="PeerJ">
        <title>Extensive microbial diversity within the chicken gut microbiome revealed by metagenomics and culture.</title>
        <authorList>
            <person name="Gilroy R."/>
            <person name="Ravi A."/>
            <person name="Getino M."/>
            <person name="Pursley I."/>
            <person name="Horton D.L."/>
            <person name="Alikhan N.F."/>
            <person name="Baker D."/>
            <person name="Gharbi K."/>
            <person name="Hall N."/>
            <person name="Watson M."/>
            <person name="Adriaenssens E.M."/>
            <person name="Foster-Nyarko E."/>
            <person name="Jarju S."/>
            <person name="Secka A."/>
            <person name="Antonio M."/>
            <person name="Oren A."/>
            <person name="Chaudhuri R.R."/>
            <person name="La Ragione R."/>
            <person name="Hildebrand F."/>
            <person name="Pallen M.J."/>
        </authorList>
    </citation>
    <scope>NUCLEOTIDE SEQUENCE</scope>
    <source>
        <strain evidence="2">G4-2901</strain>
    </source>
</reference>
<dbReference type="Pfam" id="PF13149">
    <property type="entry name" value="Mfa_like_1"/>
    <property type="match status" value="1"/>
</dbReference>
<reference evidence="2" key="2">
    <citation type="submission" date="2021-04" db="EMBL/GenBank/DDBJ databases">
        <authorList>
            <person name="Gilroy R."/>
        </authorList>
    </citation>
    <scope>NUCLEOTIDE SEQUENCE</scope>
    <source>
        <strain evidence="2">G4-2901</strain>
    </source>
</reference>
<dbReference type="Proteomes" id="UP000783796">
    <property type="component" value="Unassembled WGS sequence"/>
</dbReference>
<evidence type="ECO:0000256" key="1">
    <source>
        <dbReference type="SAM" id="SignalP"/>
    </source>
</evidence>
<gene>
    <name evidence="2" type="ORF">H9777_10560</name>
</gene>
<evidence type="ECO:0000313" key="3">
    <source>
        <dbReference type="Proteomes" id="UP000783796"/>
    </source>
</evidence>
<name>A0A948TDH9_9BACT</name>
<feature type="chain" id="PRO_5036938208" evidence="1">
    <location>
        <begin position="22"/>
        <end position="333"/>
    </location>
</feature>
<organism evidence="2 3">
    <name type="scientific">Candidatus Phocaeicola faecigallinarum</name>
    <dbReference type="NCBI Taxonomy" id="2838732"/>
    <lineage>
        <taxon>Bacteria</taxon>
        <taxon>Pseudomonadati</taxon>
        <taxon>Bacteroidota</taxon>
        <taxon>Bacteroidia</taxon>
        <taxon>Bacteroidales</taxon>
        <taxon>Bacteroidaceae</taxon>
        <taxon>Phocaeicola</taxon>
    </lineage>
</organism>
<accession>A0A948TDH9</accession>
<dbReference type="AlphaFoldDB" id="A0A948TDH9"/>
<comment type="caution">
    <text evidence="2">The sequence shown here is derived from an EMBL/GenBank/DDBJ whole genome shotgun (WGS) entry which is preliminary data.</text>
</comment>
<protein>
    <submittedName>
        <fullName evidence="2">Fimbrillin family protein</fullName>
    </submittedName>
</protein>
<sequence length="333" mass="35977">MYRINRVFVIMALLLTSTSCSKDEAGNVDGNVDNKDFRMSMTVSDLSGKSRASVDENLPSNGGSLQVRWDKGDKVRMMVGSNPDDVVACDFSLIGGPSMGSGNFEYIGDRVETNYYYGIYPPMEIATNGEVQLNVAIDGTISQAAADDSHHLGQFRPMYAPPVQNEDGGNVLEGVVFRHLTSLVIFKVTNGTDETFNLNSIELSTSDGNAVFYSSASFNPQSQTEAVVSGSSSAAVAMRFDANGMQVASQEMKKAYLPVLPTGDFSASQLRVRAMTDRGEFITELPIAASQTLKRFQAGSYCIFNLKKTTTGITVEIGLQGWEDGEVVDVPVL</sequence>
<dbReference type="PROSITE" id="PS51257">
    <property type="entry name" value="PROKAR_LIPOPROTEIN"/>
    <property type="match status" value="1"/>
</dbReference>